<dbReference type="Proteomes" id="UP000231586">
    <property type="component" value="Unassembled WGS sequence"/>
</dbReference>
<keyword evidence="3" id="KW-1185">Reference proteome</keyword>
<keyword evidence="1" id="KW-0472">Membrane</keyword>
<comment type="caution">
    <text evidence="2">The sequence shown here is derived from an EMBL/GenBank/DDBJ whole genome shotgun (WGS) entry which is preliminary data.</text>
</comment>
<dbReference type="EMBL" id="PGTZ01000007">
    <property type="protein sequence ID" value="PJI94254.1"/>
    <property type="molecule type" value="Genomic_DNA"/>
</dbReference>
<dbReference type="GO" id="GO:0032259">
    <property type="term" value="P:methylation"/>
    <property type="evidence" value="ECO:0007669"/>
    <property type="project" value="UniProtKB-KW"/>
</dbReference>
<dbReference type="Pfam" id="PF13578">
    <property type="entry name" value="Methyltransf_24"/>
    <property type="match status" value="1"/>
</dbReference>
<keyword evidence="2" id="KW-0489">Methyltransferase</keyword>
<organism evidence="2 3">
    <name type="scientific">Luteimicrobium subarcticum</name>
    <dbReference type="NCBI Taxonomy" id="620910"/>
    <lineage>
        <taxon>Bacteria</taxon>
        <taxon>Bacillati</taxon>
        <taxon>Actinomycetota</taxon>
        <taxon>Actinomycetes</taxon>
        <taxon>Micrococcales</taxon>
        <taxon>Luteimicrobium</taxon>
    </lineage>
</organism>
<evidence type="ECO:0000313" key="3">
    <source>
        <dbReference type="Proteomes" id="UP000231586"/>
    </source>
</evidence>
<dbReference type="SUPFAM" id="SSF53335">
    <property type="entry name" value="S-adenosyl-L-methionine-dependent methyltransferases"/>
    <property type="match status" value="1"/>
</dbReference>
<keyword evidence="1" id="KW-0812">Transmembrane</keyword>
<sequence length="323" mass="34594">MQVGRRALATAAGSVVLAAVAVIGGVARTGWLVAVGLAGLGLVLVLLALDERRRARAVARALERRGTRLRGEVEALAVEIATLREEVGGLRAEVPVSVDAAAERTAVRAETAVHLLEGTLLTEAQALQQLLARYSPTVPLPDVAGWALAPSAILRLVDLVERMPLDLVVECGSGTSTLWISHALRQRGRGRLVSLEHNARFAERTRALLADHGLAEYAEVRHCPLVPRATPHGEQSWYDVDAATLDDVGLLVVDGPPERTGPAARYPALPVLRRSLAPGATVVVDDVQRPDEAAAVRDWLREDPTLTKEWLPVRGVQVLRVVG</sequence>
<name>A0A2M8WTP3_9MICO</name>
<dbReference type="OrthoDB" id="823440at2"/>
<reference evidence="2 3" key="1">
    <citation type="submission" date="2017-11" db="EMBL/GenBank/DDBJ databases">
        <title>Genomic Encyclopedia of Archaeal and Bacterial Type Strains, Phase II (KMG-II): From Individual Species to Whole Genera.</title>
        <authorList>
            <person name="Goeker M."/>
        </authorList>
    </citation>
    <scope>NUCLEOTIDE SEQUENCE [LARGE SCALE GENOMIC DNA]</scope>
    <source>
        <strain evidence="2 3">DSM 22413</strain>
    </source>
</reference>
<protein>
    <submittedName>
        <fullName evidence="2">Putative O-methyltransferase YrrM</fullName>
    </submittedName>
</protein>
<keyword evidence="2" id="KW-0808">Transferase</keyword>
<dbReference type="RefSeq" id="WP_100349811.1">
    <property type="nucleotide sequence ID" value="NZ_PGTZ01000007.1"/>
</dbReference>
<accession>A0A2M8WTP3</accession>
<keyword evidence="1" id="KW-1133">Transmembrane helix</keyword>
<gene>
    <name evidence="2" type="ORF">CLV34_1742</name>
</gene>
<feature type="transmembrane region" description="Helical" evidence="1">
    <location>
        <begin position="31"/>
        <end position="49"/>
    </location>
</feature>
<evidence type="ECO:0000313" key="2">
    <source>
        <dbReference type="EMBL" id="PJI94254.1"/>
    </source>
</evidence>
<dbReference type="Gene3D" id="3.40.50.150">
    <property type="entry name" value="Vaccinia Virus protein VP39"/>
    <property type="match status" value="1"/>
</dbReference>
<proteinExistence type="predicted"/>
<dbReference type="AlphaFoldDB" id="A0A2M8WTP3"/>
<dbReference type="InterPro" id="IPR029063">
    <property type="entry name" value="SAM-dependent_MTases_sf"/>
</dbReference>
<evidence type="ECO:0000256" key="1">
    <source>
        <dbReference type="SAM" id="Phobius"/>
    </source>
</evidence>
<dbReference type="GO" id="GO:0008168">
    <property type="term" value="F:methyltransferase activity"/>
    <property type="evidence" value="ECO:0007669"/>
    <property type="project" value="UniProtKB-KW"/>
</dbReference>